<keyword evidence="2" id="KW-0812">Transmembrane</keyword>
<dbReference type="EMBL" id="BEGY01000041">
    <property type="protein sequence ID" value="GAX79297.1"/>
    <property type="molecule type" value="Genomic_DNA"/>
</dbReference>
<evidence type="ECO:0000256" key="2">
    <source>
        <dbReference type="SAM" id="Phobius"/>
    </source>
</evidence>
<reference evidence="3 4" key="1">
    <citation type="submission" date="2017-08" db="EMBL/GenBank/DDBJ databases">
        <title>Acidophilic green algal genome provides insights into adaptation to an acidic environment.</title>
        <authorList>
            <person name="Hirooka S."/>
            <person name="Hirose Y."/>
            <person name="Kanesaki Y."/>
            <person name="Higuchi S."/>
            <person name="Fujiwara T."/>
            <person name="Onuma R."/>
            <person name="Era A."/>
            <person name="Ohbayashi R."/>
            <person name="Uzuka A."/>
            <person name="Nozaki H."/>
            <person name="Yoshikawa H."/>
            <person name="Miyagishima S.Y."/>
        </authorList>
    </citation>
    <scope>NUCLEOTIDE SEQUENCE [LARGE SCALE GENOMIC DNA]</scope>
    <source>
        <strain evidence="3 4">NIES-2499</strain>
    </source>
</reference>
<dbReference type="Proteomes" id="UP000232323">
    <property type="component" value="Unassembled WGS sequence"/>
</dbReference>
<dbReference type="AlphaFoldDB" id="A0A250X8A8"/>
<keyword evidence="2" id="KW-0472">Membrane</keyword>
<evidence type="ECO:0000313" key="3">
    <source>
        <dbReference type="EMBL" id="GAX79297.1"/>
    </source>
</evidence>
<protein>
    <submittedName>
        <fullName evidence="3">Uncharacterized protein</fullName>
    </submittedName>
</protein>
<keyword evidence="4" id="KW-1185">Reference proteome</keyword>
<evidence type="ECO:0000256" key="1">
    <source>
        <dbReference type="SAM" id="MobiDB-lite"/>
    </source>
</evidence>
<organism evidence="3 4">
    <name type="scientific">Chlamydomonas eustigma</name>
    <dbReference type="NCBI Taxonomy" id="1157962"/>
    <lineage>
        <taxon>Eukaryota</taxon>
        <taxon>Viridiplantae</taxon>
        <taxon>Chlorophyta</taxon>
        <taxon>core chlorophytes</taxon>
        <taxon>Chlorophyceae</taxon>
        <taxon>CS clade</taxon>
        <taxon>Chlamydomonadales</taxon>
        <taxon>Chlamydomonadaceae</taxon>
        <taxon>Chlamydomonas</taxon>
    </lineage>
</organism>
<comment type="caution">
    <text evidence="3">The sequence shown here is derived from an EMBL/GenBank/DDBJ whole genome shotgun (WGS) entry which is preliminary data.</text>
</comment>
<name>A0A250X8A8_9CHLO</name>
<sequence>MDFTSLSANATKLAQFKIGINSQLSKASSVSYEDVLLLTLMAGSAVADNNISFPAVNFTSAQALATATTLCLFPNNTFSPQFLQEYGISKVTMVALSLSSPLPPSAPSYPSSFSSASSSSSQFNILSIVGVALGVAAFLVVLVIALFLIIHRYNRRVAPEQLEVSEQTMQKMVGHAVQEVSGQTMQKMVGQAVQEVVSGMTAGGGQSSSDPFHKLPVLIHVRPKGIAAQLGQGQGSTQAVRDASFFRAQAAARWAPGGHPLIAEFNAAGSSLAKPVTGVSAEVRLEGEELRVVAPDPIKVPSSAADTVGEVIKLTKKSGKRKKPAVMDQAAPVDQASPVDPPLSAVETVLPMKEADVPDEATQASSDPPPPAAAGPKATNKPVKVKKVKPRNETLTSLGDPIDF</sequence>
<keyword evidence="2" id="KW-1133">Transmembrane helix</keyword>
<accession>A0A250X8A8</accession>
<gene>
    <name evidence="3" type="ORF">CEUSTIGMA_g6738.t1</name>
</gene>
<evidence type="ECO:0000313" key="4">
    <source>
        <dbReference type="Proteomes" id="UP000232323"/>
    </source>
</evidence>
<feature type="region of interest" description="Disordered" evidence="1">
    <location>
        <begin position="316"/>
        <end position="404"/>
    </location>
</feature>
<proteinExistence type="predicted"/>
<feature type="transmembrane region" description="Helical" evidence="2">
    <location>
        <begin position="125"/>
        <end position="150"/>
    </location>
</feature>